<organism evidence="2 3">
    <name type="scientific">Brassica carinata</name>
    <name type="common">Ethiopian mustard</name>
    <name type="synonym">Abyssinian cabbage</name>
    <dbReference type="NCBI Taxonomy" id="52824"/>
    <lineage>
        <taxon>Eukaryota</taxon>
        <taxon>Viridiplantae</taxon>
        <taxon>Streptophyta</taxon>
        <taxon>Embryophyta</taxon>
        <taxon>Tracheophyta</taxon>
        <taxon>Spermatophyta</taxon>
        <taxon>Magnoliopsida</taxon>
        <taxon>eudicotyledons</taxon>
        <taxon>Gunneridae</taxon>
        <taxon>Pentapetalae</taxon>
        <taxon>rosids</taxon>
        <taxon>malvids</taxon>
        <taxon>Brassicales</taxon>
        <taxon>Brassicaceae</taxon>
        <taxon>Brassiceae</taxon>
        <taxon>Brassica</taxon>
    </lineage>
</organism>
<reference evidence="2 3" key="1">
    <citation type="submission" date="2020-02" db="EMBL/GenBank/DDBJ databases">
        <authorList>
            <person name="Ma Q."/>
            <person name="Huang Y."/>
            <person name="Song X."/>
            <person name="Pei D."/>
        </authorList>
    </citation>
    <scope>NUCLEOTIDE SEQUENCE [LARGE SCALE GENOMIC DNA]</scope>
    <source>
        <strain evidence="2">Sxm20200214</strain>
        <tissue evidence="2">Leaf</tissue>
    </source>
</reference>
<dbReference type="Pfam" id="PF14111">
    <property type="entry name" value="DUF4283"/>
    <property type="match status" value="1"/>
</dbReference>
<accession>A0A8X7USN3</accession>
<dbReference type="InterPro" id="IPR040256">
    <property type="entry name" value="At4g02000-like"/>
</dbReference>
<dbReference type="PANTHER" id="PTHR31286:SF162">
    <property type="entry name" value="DUF4283 DOMAIN-CONTAINING PROTEIN-RELATED"/>
    <property type="match status" value="1"/>
</dbReference>
<dbReference type="InterPro" id="IPR025558">
    <property type="entry name" value="DUF4283"/>
</dbReference>
<gene>
    <name evidence="2" type="ORF">Bca52824_046710</name>
</gene>
<dbReference type="EMBL" id="JAAMPC010000010">
    <property type="protein sequence ID" value="KAG2287106.1"/>
    <property type="molecule type" value="Genomic_DNA"/>
</dbReference>
<evidence type="ECO:0000259" key="1">
    <source>
        <dbReference type="Pfam" id="PF14111"/>
    </source>
</evidence>
<sequence length="184" mass="21722">MADNIRRAMRDISLGSEEAPVALPLEVVHRAAEDNRFILVGRATIPRRQNVRSIISTMPRVWGLDDLVRGRAVEGRRFQFVFPSEEAMESVLRRGPWAYGDRMIVLQRWKPLMDMNLLNFIPFWIQVRGISFQFMNREVIVFLARAMGQYIQIDYNEKVGGRINFVRIRLNWDINQPLRFQRNF</sequence>
<dbReference type="OrthoDB" id="1029220at2759"/>
<comment type="caution">
    <text evidence="2">The sequence shown here is derived from an EMBL/GenBank/DDBJ whole genome shotgun (WGS) entry which is preliminary data.</text>
</comment>
<dbReference type="Proteomes" id="UP000886595">
    <property type="component" value="Unassembled WGS sequence"/>
</dbReference>
<dbReference type="PANTHER" id="PTHR31286">
    <property type="entry name" value="GLYCINE-RICH CELL WALL STRUCTURAL PROTEIN 1.8-LIKE"/>
    <property type="match status" value="1"/>
</dbReference>
<keyword evidence="3" id="KW-1185">Reference proteome</keyword>
<proteinExistence type="predicted"/>
<evidence type="ECO:0000313" key="2">
    <source>
        <dbReference type="EMBL" id="KAG2287106.1"/>
    </source>
</evidence>
<feature type="domain" description="DUF4283" evidence="1">
    <location>
        <begin position="32"/>
        <end position="114"/>
    </location>
</feature>
<evidence type="ECO:0000313" key="3">
    <source>
        <dbReference type="Proteomes" id="UP000886595"/>
    </source>
</evidence>
<name>A0A8X7USN3_BRACI</name>
<protein>
    <recommendedName>
        <fullName evidence="1">DUF4283 domain-containing protein</fullName>
    </recommendedName>
</protein>
<dbReference type="AlphaFoldDB" id="A0A8X7USN3"/>